<dbReference type="Gene3D" id="3.40.50.720">
    <property type="entry name" value="NAD(P)-binding Rossmann-like Domain"/>
    <property type="match status" value="1"/>
</dbReference>
<proteinExistence type="inferred from homology"/>
<organism evidence="4 5">
    <name type="scientific">Thalassospira profundimaris</name>
    <dbReference type="NCBI Taxonomy" id="502049"/>
    <lineage>
        <taxon>Bacteria</taxon>
        <taxon>Pseudomonadati</taxon>
        <taxon>Pseudomonadota</taxon>
        <taxon>Alphaproteobacteria</taxon>
        <taxon>Rhodospirillales</taxon>
        <taxon>Thalassospiraceae</taxon>
        <taxon>Thalassospira</taxon>
    </lineage>
</organism>
<dbReference type="SUPFAM" id="SSF51735">
    <property type="entry name" value="NAD(P)-binding Rossmann-fold domains"/>
    <property type="match status" value="1"/>
</dbReference>
<evidence type="ECO:0000256" key="1">
    <source>
        <dbReference type="ARBA" id="ARBA00006484"/>
    </source>
</evidence>
<name>A0A367VFF5_9PROT</name>
<dbReference type="CDD" id="cd05374">
    <property type="entry name" value="17beta-HSD-like_SDR_c"/>
    <property type="match status" value="1"/>
</dbReference>
<dbReference type="InterPro" id="IPR036291">
    <property type="entry name" value="NAD(P)-bd_dom_sf"/>
</dbReference>
<evidence type="ECO:0000313" key="4">
    <source>
        <dbReference type="EMBL" id="RCK23883.1"/>
    </source>
</evidence>
<dbReference type="PROSITE" id="PS00061">
    <property type="entry name" value="ADH_SHORT"/>
    <property type="match status" value="1"/>
</dbReference>
<comment type="caution">
    <text evidence="4">The sequence shown here is derived from an EMBL/GenBank/DDBJ whole genome shotgun (WGS) entry which is preliminary data.</text>
</comment>
<keyword evidence="2" id="KW-0560">Oxidoreductase</keyword>
<dbReference type="PRINTS" id="PR00080">
    <property type="entry name" value="SDRFAMILY"/>
</dbReference>
<evidence type="ECO:0000256" key="3">
    <source>
        <dbReference type="RuleBase" id="RU000363"/>
    </source>
</evidence>
<dbReference type="RefSeq" id="WP_062953676.1">
    <property type="nucleotide sequence ID" value="NZ_JPWB01000002.1"/>
</dbReference>
<accession>A0A367VFF5</accession>
<gene>
    <name evidence="4" type="ORF">TH6_03955</name>
</gene>
<dbReference type="PRINTS" id="PR00081">
    <property type="entry name" value="GDHRDH"/>
</dbReference>
<comment type="similarity">
    <text evidence="1 3">Belongs to the short-chain dehydrogenases/reductases (SDR) family.</text>
</comment>
<dbReference type="PANTHER" id="PTHR43976">
    <property type="entry name" value="SHORT CHAIN DEHYDROGENASE"/>
    <property type="match status" value="1"/>
</dbReference>
<dbReference type="Proteomes" id="UP000253061">
    <property type="component" value="Unassembled WGS sequence"/>
</dbReference>
<dbReference type="InterPro" id="IPR051911">
    <property type="entry name" value="SDR_oxidoreductase"/>
</dbReference>
<sequence>MNSVMITGCSSGFGHAIACAFLDRGWRVVATMRTPRADLFPASENLLVLPFDVTDEDSIGRAVAAAGQIDVLVNNAGIGWLNALEGTSDDVIRTIFETNTFGTMAMTREVLAQFRAQGSGVVINVSSSTALAPMDLLSVYGASKAAVNHFTETLALELPPFGIRARLVVPGHAPETPFGTTAKLRIKDAGGFPEAYQDHVTKVFAKLEQSSDGLMTTVEDVVDAVWQAATDPDSPIRILAGADTKAIVG</sequence>
<dbReference type="Pfam" id="PF00106">
    <property type="entry name" value="adh_short"/>
    <property type="match status" value="1"/>
</dbReference>
<dbReference type="InterPro" id="IPR020904">
    <property type="entry name" value="Sc_DH/Rdtase_CS"/>
</dbReference>
<dbReference type="PANTHER" id="PTHR43976:SF16">
    <property type="entry name" value="SHORT-CHAIN DEHYDROGENASE_REDUCTASE FAMILY PROTEIN"/>
    <property type="match status" value="1"/>
</dbReference>
<evidence type="ECO:0000256" key="2">
    <source>
        <dbReference type="ARBA" id="ARBA00023002"/>
    </source>
</evidence>
<protein>
    <submittedName>
        <fullName evidence="4">Dehydrogenase</fullName>
    </submittedName>
</protein>
<reference evidence="4 5" key="1">
    <citation type="submission" date="2014-07" db="EMBL/GenBank/DDBJ databases">
        <title>Draft genome sequence of Thalassospira profundimaris R8-17.</title>
        <authorList>
            <person name="Lai Q."/>
            <person name="Shao Z."/>
        </authorList>
    </citation>
    <scope>NUCLEOTIDE SEQUENCE [LARGE SCALE GENOMIC DNA]</scope>
    <source>
        <strain evidence="4 5">R8-17</strain>
    </source>
</reference>
<evidence type="ECO:0000313" key="5">
    <source>
        <dbReference type="Proteomes" id="UP000253061"/>
    </source>
</evidence>
<dbReference type="InterPro" id="IPR002347">
    <property type="entry name" value="SDR_fam"/>
</dbReference>
<dbReference type="AlphaFoldDB" id="A0A367VFF5"/>
<dbReference type="EMBL" id="JPWB01000002">
    <property type="protein sequence ID" value="RCK23883.1"/>
    <property type="molecule type" value="Genomic_DNA"/>
</dbReference>
<dbReference type="GO" id="GO:0016491">
    <property type="term" value="F:oxidoreductase activity"/>
    <property type="evidence" value="ECO:0007669"/>
    <property type="project" value="UniProtKB-KW"/>
</dbReference>